<dbReference type="OrthoDB" id="5182800at2"/>
<dbReference type="InterPro" id="IPR051782">
    <property type="entry name" value="ABC_Transporter_VariousFunc"/>
</dbReference>
<evidence type="ECO:0000259" key="4">
    <source>
        <dbReference type="PROSITE" id="PS50893"/>
    </source>
</evidence>
<dbReference type="EMBL" id="RFFI01000008">
    <property type="protein sequence ID" value="RMI13875.1"/>
    <property type="molecule type" value="Genomic_DNA"/>
</dbReference>
<accession>A0A3M2JT01</accession>
<organism evidence="5 6">
    <name type="scientific">Cellulomonas triticagri</name>
    <dbReference type="NCBI Taxonomy" id="2483352"/>
    <lineage>
        <taxon>Bacteria</taxon>
        <taxon>Bacillati</taxon>
        <taxon>Actinomycetota</taxon>
        <taxon>Actinomycetes</taxon>
        <taxon>Micrococcales</taxon>
        <taxon>Cellulomonadaceae</taxon>
        <taxon>Cellulomonas</taxon>
    </lineage>
</organism>
<feature type="domain" description="ABC transporter" evidence="4">
    <location>
        <begin position="9"/>
        <end position="207"/>
    </location>
</feature>
<evidence type="ECO:0000256" key="1">
    <source>
        <dbReference type="ARBA" id="ARBA00022448"/>
    </source>
</evidence>
<dbReference type="Gene3D" id="3.40.50.300">
    <property type="entry name" value="P-loop containing nucleotide triphosphate hydrolases"/>
    <property type="match status" value="1"/>
</dbReference>
<evidence type="ECO:0000256" key="3">
    <source>
        <dbReference type="ARBA" id="ARBA00022840"/>
    </source>
</evidence>
<comment type="caution">
    <text evidence="5">The sequence shown here is derived from an EMBL/GenBank/DDBJ whole genome shotgun (WGS) entry which is preliminary data.</text>
</comment>
<proteinExistence type="predicted"/>
<dbReference type="GO" id="GO:0016887">
    <property type="term" value="F:ATP hydrolysis activity"/>
    <property type="evidence" value="ECO:0007669"/>
    <property type="project" value="InterPro"/>
</dbReference>
<name>A0A3M2JT01_9CELL</name>
<dbReference type="InterPro" id="IPR027417">
    <property type="entry name" value="P-loop_NTPase"/>
</dbReference>
<keyword evidence="3 5" id="KW-0067">ATP-binding</keyword>
<gene>
    <name evidence="5" type="ORF">EBM89_02575</name>
</gene>
<sequence length="212" mass="22339">MSDGEPLAVRLDQVTAGWIEGKPALRSASLTIAARGVTGVVGPNGSGKSTLVELISGYLRPWQGTVQVGGAAPDSGSVRSRRRICRTAPALFGLMTVRDHLVLSARAPGGDLDVQVRRAERLGLGPWLDENAGTLSSGTAKKLWYLFCTAGDFELVVLDEPFNALDLGAVDVVVDEIVRWAEDRAVVVVAHQPPAGLPVEAVVDLETAGHRG</sequence>
<dbReference type="GO" id="GO:0005524">
    <property type="term" value="F:ATP binding"/>
    <property type="evidence" value="ECO:0007669"/>
    <property type="project" value="UniProtKB-KW"/>
</dbReference>
<dbReference type="PANTHER" id="PTHR42939:SF1">
    <property type="entry name" value="ABC TRANSPORTER ATP-BINDING PROTEIN ALBC-RELATED"/>
    <property type="match status" value="1"/>
</dbReference>
<keyword evidence="2" id="KW-0547">Nucleotide-binding</keyword>
<dbReference type="RefSeq" id="WP_122147898.1">
    <property type="nucleotide sequence ID" value="NZ_RFFI01000008.1"/>
</dbReference>
<dbReference type="SMART" id="SM00382">
    <property type="entry name" value="AAA"/>
    <property type="match status" value="1"/>
</dbReference>
<dbReference type="AlphaFoldDB" id="A0A3M2JT01"/>
<dbReference type="SUPFAM" id="SSF52540">
    <property type="entry name" value="P-loop containing nucleoside triphosphate hydrolases"/>
    <property type="match status" value="1"/>
</dbReference>
<dbReference type="PANTHER" id="PTHR42939">
    <property type="entry name" value="ABC TRANSPORTER ATP-BINDING PROTEIN ALBC-RELATED"/>
    <property type="match status" value="1"/>
</dbReference>
<dbReference type="PROSITE" id="PS50893">
    <property type="entry name" value="ABC_TRANSPORTER_2"/>
    <property type="match status" value="1"/>
</dbReference>
<evidence type="ECO:0000313" key="6">
    <source>
        <dbReference type="Proteomes" id="UP000269289"/>
    </source>
</evidence>
<dbReference type="InterPro" id="IPR003439">
    <property type="entry name" value="ABC_transporter-like_ATP-bd"/>
</dbReference>
<keyword evidence="1" id="KW-0813">Transport</keyword>
<evidence type="ECO:0000313" key="5">
    <source>
        <dbReference type="EMBL" id="RMI13875.1"/>
    </source>
</evidence>
<dbReference type="InterPro" id="IPR003593">
    <property type="entry name" value="AAA+_ATPase"/>
</dbReference>
<keyword evidence="6" id="KW-1185">Reference proteome</keyword>
<protein>
    <submittedName>
        <fullName evidence="5">ATP-binding cassette domain-containing protein</fullName>
    </submittedName>
</protein>
<reference evidence="5 6" key="1">
    <citation type="submission" date="2018-10" db="EMBL/GenBank/DDBJ databases">
        <title>Isolation, diversity and antifungal activity of actinobacteria from wheat.</title>
        <authorList>
            <person name="Han C."/>
        </authorList>
    </citation>
    <scope>NUCLEOTIDE SEQUENCE [LARGE SCALE GENOMIC DNA]</scope>
    <source>
        <strain evidence="5 6">NEAU-YY56</strain>
    </source>
</reference>
<evidence type="ECO:0000256" key="2">
    <source>
        <dbReference type="ARBA" id="ARBA00022741"/>
    </source>
</evidence>
<dbReference type="Pfam" id="PF00005">
    <property type="entry name" value="ABC_tran"/>
    <property type="match status" value="1"/>
</dbReference>
<dbReference type="Proteomes" id="UP000269289">
    <property type="component" value="Unassembled WGS sequence"/>
</dbReference>